<evidence type="ECO:0000256" key="1">
    <source>
        <dbReference type="SAM" id="MobiDB-lite"/>
    </source>
</evidence>
<dbReference type="EMBL" id="SLWL01000001">
    <property type="protein sequence ID" value="TCO15782.1"/>
    <property type="molecule type" value="Genomic_DNA"/>
</dbReference>
<feature type="region of interest" description="Disordered" evidence="1">
    <location>
        <begin position="42"/>
        <end position="66"/>
    </location>
</feature>
<proteinExistence type="predicted"/>
<evidence type="ECO:0000313" key="2">
    <source>
        <dbReference type="EMBL" id="TCO15782.1"/>
    </source>
</evidence>
<protein>
    <submittedName>
        <fullName evidence="2">Uncharacterized protein</fullName>
    </submittedName>
</protein>
<name>A0A4R2GX53_9HYPH</name>
<gene>
    <name evidence="2" type="ORF">EV666_10129</name>
</gene>
<dbReference type="RefSeq" id="WP_132001122.1">
    <property type="nucleotide sequence ID" value="NZ_JBHUNN010000002.1"/>
</dbReference>
<dbReference type="Proteomes" id="UP000294881">
    <property type="component" value="Unassembled WGS sequence"/>
</dbReference>
<dbReference type="AlphaFoldDB" id="A0A4R2GX53"/>
<organism evidence="2 3">
    <name type="scientific">Camelimonas lactis</name>
    <dbReference type="NCBI Taxonomy" id="659006"/>
    <lineage>
        <taxon>Bacteria</taxon>
        <taxon>Pseudomonadati</taxon>
        <taxon>Pseudomonadota</taxon>
        <taxon>Alphaproteobacteria</taxon>
        <taxon>Hyphomicrobiales</taxon>
        <taxon>Chelatococcaceae</taxon>
        <taxon>Camelimonas</taxon>
    </lineage>
</organism>
<comment type="caution">
    <text evidence="2">The sequence shown here is derived from an EMBL/GenBank/DDBJ whole genome shotgun (WGS) entry which is preliminary data.</text>
</comment>
<feature type="region of interest" description="Disordered" evidence="1">
    <location>
        <begin position="1"/>
        <end position="25"/>
    </location>
</feature>
<accession>A0A4R2GX53</accession>
<reference evidence="2 3" key="1">
    <citation type="submission" date="2019-03" db="EMBL/GenBank/DDBJ databases">
        <title>Genomic Encyclopedia of Type Strains, Phase IV (KMG-IV): sequencing the most valuable type-strain genomes for metagenomic binning, comparative biology and taxonomic classification.</title>
        <authorList>
            <person name="Goeker M."/>
        </authorList>
    </citation>
    <scope>NUCLEOTIDE SEQUENCE [LARGE SCALE GENOMIC DNA]</scope>
    <source>
        <strain evidence="2 3">DSM 22958</strain>
    </source>
</reference>
<sequence>MSRMGDRAGRQRMTPSRGGQDVTPMELRRADVLVWNYVKATGGGSRDGLASGVNLTSGDARVYQPR</sequence>
<evidence type="ECO:0000313" key="3">
    <source>
        <dbReference type="Proteomes" id="UP000294881"/>
    </source>
</evidence>
<keyword evidence="3" id="KW-1185">Reference proteome</keyword>